<evidence type="ECO:0000256" key="1">
    <source>
        <dbReference type="SAM" id="MobiDB-lite"/>
    </source>
</evidence>
<evidence type="ECO:0000313" key="3">
    <source>
        <dbReference type="Proteomes" id="UP001480595"/>
    </source>
</evidence>
<name>A0ABR1VYF3_9PEZI</name>
<comment type="caution">
    <text evidence="2">The sequence shown here is derived from an EMBL/GenBank/DDBJ whole genome shotgun (WGS) entry which is preliminary data.</text>
</comment>
<organism evidence="2 3">
    <name type="scientific">Apiospora phragmitis</name>
    <dbReference type="NCBI Taxonomy" id="2905665"/>
    <lineage>
        <taxon>Eukaryota</taxon>
        <taxon>Fungi</taxon>
        <taxon>Dikarya</taxon>
        <taxon>Ascomycota</taxon>
        <taxon>Pezizomycotina</taxon>
        <taxon>Sordariomycetes</taxon>
        <taxon>Xylariomycetidae</taxon>
        <taxon>Amphisphaeriales</taxon>
        <taxon>Apiosporaceae</taxon>
        <taxon>Apiospora</taxon>
    </lineage>
</organism>
<feature type="region of interest" description="Disordered" evidence="1">
    <location>
        <begin position="1"/>
        <end position="47"/>
    </location>
</feature>
<sequence length="82" mass="8875">MSNFDRKRKREDSAGGSSLREIKREPAVIDLDDSDNGNSNAPGNIAEGLIDDNKDFVHARPNNNASAVDLNAFTVMADPTTN</sequence>
<dbReference type="GeneID" id="92087998"/>
<accession>A0ABR1VYF3</accession>
<reference evidence="2 3" key="1">
    <citation type="submission" date="2023-01" db="EMBL/GenBank/DDBJ databases">
        <title>Analysis of 21 Apiospora genomes using comparative genomics revels a genus with tremendous synthesis potential of carbohydrate active enzymes and secondary metabolites.</title>
        <authorList>
            <person name="Sorensen T."/>
        </authorList>
    </citation>
    <scope>NUCLEOTIDE SEQUENCE [LARGE SCALE GENOMIC DNA]</scope>
    <source>
        <strain evidence="2 3">CBS 135458</strain>
    </source>
</reference>
<dbReference type="Proteomes" id="UP001480595">
    <property type="component" value="Unassembled WGS sequence"/>
</dbReference>
<gene>
    <name evidence="2" type="ORF">PG994_003526</name>
</gene>
<dbReference type="EMBL" id="JAQQWL010000004">
    <property type="protein sequence ID" value="KAK8076254.1"/>
    <property type="molecule type" value="Genomic_DNA"/>
</dbReference>
<proteinExistence type="predicted"/>
<dbReference type="RefSeq" id="XP_066719213.1">
    <property type="nucleotide sequence ID" value="XM_066854935.1"/>
</dbReference>
<evidence type="ECO:0000313" key="2">
    <source>
        <dbReference type="EMBL" id="KAK8076254.1"/>
    </source>
</evidence>
<keyword evidence="3" id="KW-1185">Reference proteome</keyword>
<protein>
    <submittedName>
        <fullName evidence="2">Uncharacterized protein</fullName>
    </submittedName>
</protein>